<reference evidence="3" key="3">
    <citation type="submission" date="2025-09" db="UniProtKB">
        <authorList>
            <consortium name="Ensembl"/>
        </authorList>
    </citation>
    <scope>IDENTIFICATION</scope>
</reference>
<dbReference type="PANTHER" id="PTHR22414:SF0">
    <property type="entry name" value="LEUCINE ZIPPER PROTEIN 2"/>
    <property type="match status" value="1"/>
</dbReference>
<dbReference type="PANTHER" id="PTHR22414">
    <property type="entry name" value="LEUCINE ZIPPER PROTEIN 2"/>
    <property type="match status" value="1"/>
</dbReference>
<dbReference type="AlphaFoldDB" id="A0A8C3U1B3"/>
<feature type="coiled-coil region" evidence="1">
    <location>
        <begin position="117"/>
        <end position="231"/>
    </location>
</feature>
<evidence type="ECO:0000256" key="1">
    <source>
        <dbReference type="SAM" id="Coils"/>
    </source>
</evidence>
<feature type="region of interest" description="Disordered" evidence="2">
    <location>
        <begin position="429"/>
        <end position="473"/>
    </location>
</feature>
<proteinExistence type="predicted"/>
<dbReference type="InterPro" id="IPR026718">
    <property type="entry name" value="Luzp2"/>
</dbReference>
<keyword evidence="1" id="KW-0175">Coiled coil</keyword>
<feature type="compositionally biased region" description="Basic and acidic residues" evidence="2">
    <location>
        <begin position="448"/>
        <end position="464"/>
    </location>
</feature>
<keyword evidence="4" id="KW-1185">Reference proteome</keyword>
<reference evidence="3" key="2">
    <citation type="submission" date="2025-08" db="UniProtKB">
        <authorList>
            <consortium name="Ensembl"/>
        </authorList>
    </citation>
    <scope>IDENTIFICATION</scope>
</reference>
<evidence type="ECO:0000313" key="3">
    <source>
        <dbReference type="Ensembl" id="ENSCUSP00005007369.1"/>
    </source>
</evidence>
<feature type="coiled-coil region" evidence="1">
    <location>
        <begin position="299"/>
        <end position="337"/>
    </location>
</feature>
<name>A0A8C3U1B3_CATUS</name>
<evidence type="ECO:0000256" key="2">
    <source>
        <dbReference type="SAM" id="MobiDB-lite"/>
    </source>
</evidence>
<reference evidence="3" key="1">
    <citation type="submission" date="2020-10" db="EMBL/GenBank/DDBJ databases">
        <title>Catharus ustulatus (Swainson's thrush) genome, bCatUst1, primary haplotype v2.</title>
        <authorList>
            <person name="Delmore K."/>
            <person name="Vafadar M."/>
            <person name="Formenti G."/>
            <person name="Chow W."/>
            <person name="Pelan S."/>
            <person name="Howe K."/>
            <person name="Rhie A."/>
            <person name="Mountcastle J."/>
            <person name="Haase B."/>
            <person name="Fedrigo O."/>
            <person name="Jarvis E.D."/>
        </authorList>
    </citation>
    <scope>NUCLEOTIDE SEQUENCE [LARGE SCALE GENOMIC DNA]</scope>
</reference>
<protein>
    <submittedName>
        <fullName evidence="3">Leucine zipper protein 2</fullName>
    </submittedName>
</protein>
<gene>
    <name evidence="3" type="primary">LUZP2</name>
</gene>
<organism evidence="3 4">
    <name type="scientific">Catharus ustulatus</name>
    <name type="common">Russet-backed thrush</name>
    <name type="synonym">Hylocichla ustulatus</name>
    <dbReference type="NCBI Taxonomy" id="91951"/>
    <lineage>
        <taxon>Eukaryota</taxon>
        <taxon>Metazoa</taxon>
        <taxon>Chordata</taxon>
        <taxon>Craniata</taxon>
        <taxon>Vertebrata</taxon>
        <taxon>Euteleostomi</taxon>
        <taxon>Archelosauria</taxon>
        <taxon>Archosauria</taxon>
        <taxon>Dinosauria</taxon>
        <taxon>Saurischia</taxon>
        <taxon>Theropoda</taxon>
        <taxon>Coelurosauria</taxon>
        <taxon>Aves</taxon>
        <taxon>Neognathae</taxon>
        <taxon>Neoaves</taxon>
        <taxon>Telluraves</taxon>
        <taxon>Australaves</taxon>
        <taxon>Passeriformes</taxon>
        <taxon>Turdidae</taxon>
        <taxon>Catharus</taxon>
    </lineage>
</organism>
<feature type="region of interest" description="Disordered" evidence="2">
    <location>
        <begin position="351"/>
        <end position="371"/>
    </location>
</feature>
<evidence type="ECO:0000313" key="4">
    <source>
        <dbReference type="Proteomes" id="UP000694563"/>
    </source>
</evidence>
<dbReference type="Proteomes" id="UP000694563">
    <property type="component" value="Chromosome 6"/>
</dbReference>
<dbReference type="Ensembl" id="ENSCUST00005007652.1">
    <property type="protein sequence ID" value="ENSCUSP00005007369.1"/>
    <property type="gene ID" value="ENSCUSG00005004588.1"/>
</dbReference>
<sequence>MPRCPLGMKLRASRRNPSSAAPKGRVLAQPAGRALGWWRRLAVPRDISDGAQTPLGLPFLTPSVCLRWRRQSLFAAGWQLPWPGEDRVGVKTRERDGINSMKFIAAYYVLPLFPALVLGARQSYEELERQLKEVFKERTNILQQLLKTSKELQGIKVNLQSLKNDETSTKKDVHKLLELGQNQRKMKSLQEAFQKQLNEAAEKAEKQQATINFLKTEMERKSKIIRDLQNEIGRVLTAVLNRRFSHFWFCLRQKSMVTQMNKSLKNKLLSGNKLCGIHAEESKKIQAQLKDLHYGKKDLIFKAQQLTDLEQKLSAAKDKLENAALDKESQLKALKETVELCLSSVLHNQPPTVNVTSSKPAEKLTSSNTKGSKVPFQVASTKVWQNVSLEKENFHVALKKKENQSTQECDSQDIAKTCLGSRNDSTSHLKAAETETSFQKLHSPPWTKTEDKKSPEKNEKKYEESVSTQGKNL</sequence>
<accession>A0A8C3U1B3</accession>